<keyword evidence="3 6" id="KW-0378">Hydrolase</keyword>
<evidence type="ECO:0000313" key="9">
    <source>
        <dbReference type="EMBL" id="EDM50194.1"/>
    </source>
</evidence>
<feature type="domain" description="Csp protease B prodomain" evidence="8">
    <location>
        <begin position="9"/>
        <end position="95"/>
    </location>
</feature>
<dbReference type="GO" id="GO:0005615">
    <property type="term" value="C:extracellular space"/>
    <property type="evidence" value="ECO:0007669"/>
    <property type="project" value="TreeGrafter"/>
</dbReference>
<evidence type="ECO:0000313" key="10">
    <source>
        <dbReference type="Proteomes" id="UP000006000"/>
    </source>
</evidence>
<reference evidence="9 10" key="1">
    <citation type="submission" date="2007-03" db="EMBL/GenBank/DDBJ databases">
        <authorList>
            <person name="Fulton L."/>
            <person name="Clifton S."/>
            <person name="Fulton B."/>
            <person name="Xu J."/>
            <person name="Minx P."/>
            <person name="Pepin K.H."/>
            <person name="Johnson M."/>
            <person name="Thiruvilangam P."/>
            <person name="Bhonagiri V."/>
            <person name="Nash W.E."/>
            <person name="Mardis E.R."/>
            <person name="Wilson R.K."/>
        </authorList>
    </citation>
    <scope>NUCLEOTIDE SEQUENCE [LARGE SCALE GENOMIC DNA]</scope>
    <source>
        <strain evidence="9 10">ATCC 27560</strain>
    </source>
</reference>
<comment type="caution">
    <text evidence="9">The sequence shown here is derived from an EMBL/GenBank/DDBJ whole genome shotgun (WGS) entry which is preliminary data.</text>
</comment>
<dbReference type="Pfam" id="PF00082">
    <property type="entry name" value="Peptidase_S8"/>
    <property type="match status" value="2"/>
</dbReference>
<dbReference type="EC" id="3.4.21.-" evidence="9"/>
<evidence type="ECO:0000259" key="7">
    <source>
        <dbReference type="Pfam" id="PF00082"/>
    </source>
</evidence>
<dbReference type="eggNOG" id="COG1404">
    <property type="taxonomic scope" value="Bacteria"/>
</dbReference>
<feature type="domain" description="Peptidase S8/S53" evidence="7">
    <location>
        <begin position="127"/>
        <end position="302"/>
    </location>
</feature>
<dbReference type="PIRSF" id="PIRSF037894">
    <property type="entry name" value="Subtilisin_rel_CspABC"/>
    <property type="match status" value="1"/>
</dbReference>
<evidence type="ECO:0000256" key="1">
    <source>
        <dbReference type="ARBA" id="ARBA00011073"/>
    </source>
</evidence>
<dbReference type="InterPro" id="IPR022398">
    <property type="entry name" value="Peptidase_S8_His-AS"/>
</dbReference>
<dbReference type="PRINTS" id="PR00723">
    <property type="entry name" value="SUBTILISIN"/>
</dbReference>
<comment type="similarity">
    <text evidence="1 6">Belongs to the peptidase S8 family.</text>
</comment>
<proteinExistence type="inferred from homology"/>
<evidence type="ECO:0000256" key="5">
    <source>
        <dbReference type="PIRSR" id="PIRSR615500-1"/>
    </source>
</evidence>
<dbReference type="InterPro" id="IPR017310">
    <property type="entry name" value="Pept_S8A_subtilisin_clostridia"/>
</dbReference>
<dbReference type="Gene3D" id="3.40.50.200">
    <property type="entry name" value="Peptidase S8/S53 domain"/>
    <property type="match status" value="2"/>
</dbReference>
<feature type="active site" description="Charge relay system" evidence="5 6">
    <location>
        <position position="136"/>
    </location>
</feature>
<dbReference type="Gene3D" id="3.30.70.2980">
    <property type="match status" value="1"/>
</dbReference>
<feature type="active site" description="Charge relay system" evidence="5 6">
    <location>
        <position position="193"/>
    </location>
</feature>
<dbReference type="Pfam" id="PF18425">
    <property type="entry name" value="CspB_prodomain"/>
    <property type="match status" value="1"/>
</dbReference>
<evidence type="ECO:0000256" key="3">
    <source>
        <dbReference type="ARBA" id="ARBA00022801"/>
    </source>
</evidence>
<dbReference type="STRING" id="411463.EUBVEN_02845"/>
<keyword evidence="4 6" id="KW-0720">Serine protease</keyword>
<protein>
    <submittedName>
        <fullName evidence="9">Peptidase, S8/S53 family</fullName>
        <ecNumber evidence="9">3.4.21.-</ecNumber>
    </submittedName>
</protein>
<dbReference type="OrthoDB" id="9762689at2"/>
<dbReference type="GO" id="GO:0004252">
    <property type="term" value="F:serine-type endopeptidase activity"/>
    <property type="evidence" value="ECO:0007669"/>
    <property type="project" value="UniProtKB-UniRule"/>
</dbReference>
<dbReference type="HOGENOM" id="CLU_025670_0_0_9"/>
<dbReference type="GO" id="GO:0006508">
    <property type="term" value="P:proteolysis"/>
    <property type="evidence" value="ECO:0007669"/>
    <property type="project" value="UniProtKB-KW"/>
</dbReference>
<dbReference type="InterPro" id="IPR023828">
    <property type="entry name" value="Peptidase_S8_Ser-AS"/>
</dbReference>
<gene>
    <name evidence="9" type="ORF">EUBVEN_02845</name>
</gene>
<reference evidence="9 10" key="2">
    <citation type="submission" date="2007-04" db="EMBL/GenBank/DDBJ databases">
        <title>Draft genome sequence of Eubacterium ventriosum (ATCC 27560).</title>
        <authorList>
            <person name="Sudarsanam P."/>
            <person name="Ley R."/>
            <person name="Guruge J."/>
            <person name="Turnbaugh P.J."/>
            <person name="Mahowald M."/>
            <person name="Liep D."/>
            <person name="Gordon J."/>
        </authorList>
    </citation>
    <scope>NUCLEOTIDE SEQUENCE [LARGE SCALE GENOMIC DNA]</scope>
    <source>
        <strain evidence="9 10">ATCC 27560</strain>
    </source>
</reference>
<dbReference type="InterPro" id="IPR015500">
    <property type="entry name" value="Peptidase_S8_subtilisin-rel"/>
</dbReference>
<keyword evidence="2 6" id="KW-0645">Protease</keyword>
<dbReference type="InterPro" id="IPR041365">
    <property type="entry name" value="CspB_prodomain"/>
</dbReference>
<evidence type="ECO:0000256" key="4">
    <source>
        <dbReference type="ARBA" id="ARBA00022825"/>
    </source>
</evidence>
<dbReference type="InterPro" id="IPR034045">
    <property type="entry name" value="Pep_S8_CspA-like"/>
</dbReference>
<sequence>MFEVFFMNEKIDNTLNIALNLPEEDLEKSQELSVGIENDIWELIIRYQGDLDELRRLPNVNVRELSNGYAVITTPKNLIDAISNLEQIIFIEKPKRLEYSVLNGKRESCINQVQQDNFLNNGMGLFGEGVIVGIADSGIDYTNSVFRNQDGSTRILRLWDQVTDTVYSESDINQALMLENSYTKVNSRDLTGHGTHVAGIAAGNFADNKNNNLGIATKSKLVIVKMATATENSFPRTTRLMEAIDFIVKTANEYKMPLSLNISFGNTYGSHDGTTLVSSYINSVIDGNRISVQIGTGNEGDGIGHTSGYAFSNEDVELQVSAYQKSISIQLWKDYVDTFAIQIEAPTGERTSVIRENNRESNRLNNGISDETSNETSNEIGRSISDNVENRRGNSISSYTLGNTNVFILYGSPKPYTRYQEIYMDLIPVNQYIDSGIWIIRIIPEVSVVGRYDMWLPGNQSINTFTGFLKPDPEITLTIPSATDKAISVGAYDTSTDKVATFSGRGFTRENNQIKPDIVAPGVNIRSAATGGGTTVLSGTSMATPFVTGSAALMMEWGIVRGNDPYLYGEKIKAYLIRGAKHLPGYEQWPNKQAGWGALCLRDSLV</sequence>
<organism evidence="9 10">
    <name type="scientific">Eubacterium ventriosum ATCC 27560</name>
    <dbReference type="NCBI Taxonomy" id="411463"/>
    <lineage>
        <taxon>Bacteria</taxon>
        <taxon>Bacillati</taxon>
        <taxon>Bacillota</taxon>
        <taxon>Clostridia</taxon>
        <taxon>Eubacteriales</taxon>
        <taxon>Eubacteriaceae</taxon>
        <taxon>Eubacterium</taxon>
    </lineage>
</organism>
<dbReference type="SUPFAM" id="SSF52743">
    <property type="entry name" value="Subtilisin-like"/>
    <property type="match status" value="1"/>
</dbReference>
<feature type="active site" description="Charge relay system" evidence="5 6">
    <location>
        <position position="541"/>
    </location>
</feature>
<evidence type="ECO:0000256" key="2">
    <source>
        <dbReference type="ARBA" id="ARBA00022670"/>
    </source>
</evidence>
<dbReference type="PANTHER" id="PTHR43806">
    <property type="entry name" value="PEPTIDASE S8"/>
    <property type="match status" value="1"/>
</dbReference>
<dbReference type="InterPro" id="IPR050131">
    <property type="entry name" value="Peptidase_S8_subtilisin-like"/>
</dbReference>
<dbReference type="CDD" id="cd07478">
    <property type="entry name" value="Peptidases_S8_CspA-like"/>
    <property type="match status" value="1"/>
</dbReference>
<dbReference type="PROSITE" id="PS00138">
    <property type="entry name" value="SUBTILASE_SER"/>
    <property type="match status" value="1"/>
</dbReference>
<evidence type="ECO:0000259" key="8">
    <source>
        <dbReference type="Pfam" id="PF18425"/>
    </source>
</evidence>
<dbReference type="InterPro" id="IPR036852">
    <property type="entry name" value="Peptidase_S8/S53_dom_sf"/>
</dbReference>
<evidence type="ECO:0000256" key="6">
    <source>
        <dbReference type="PROSITE-ProRule" id="PRU01240"/>
    </source>
</evidence>
<accession>A5ZAU3</accession>
<dbReference type="PROSITE" id="PS00137">
    <property type="entry name" value="SUBTILASE_HIS"/>
    <property type="match status" value="1"/>
</dbReference>
<dbReference type="AlphaFoldDB" id="A5ZAU3"/>
<name>A5ZAU3_9FIRM</name>
<dbReference type="Proteomes" id="UP000006000">
    <property type="component" value="Unassembled WGS sequence"/>
</dbReference>
<dbReference type="PANTHER" id="PTHR43806:SF11">
    <property type="entry name" value="CEREVISIN-RELATED"/>
    <property type="match status" value="1"/>
</dbReference>
<dbReference type="EMBL" id="AAVL02000038">
    <property type="protein sequence ID" value="EDM50194.1"/>
    <property type="molecule type" value="Genomic_DNA"/>
</dbReference>
<dbReference type="PROSITE" id="PS51892">
    <property type="entry name" value="SUBTILASE"/>
    <property type="match status" value="1"/>
</dbReference>
<dbReference type="InterPro" id="IPR000209">
    <property type="entry name" value="Peptidase_S8/S53_dom"/>
</dbReference>
<feature type="domain" description="Peptidase S8/S53" evidence="7">
    <location>
        <begin position="472"/>
        <end position="597"/>
    </location>
</feature>